<gene>
    <name evidence="2" type="ORF">DXH78_01405</name>
</gene>
<keyword evidence="3" id="KW-1185">Reference proteome</keyword>
<protein>
    <recommendedName>
        <fullName evidence="4">Lipoprotein</fullName>
    </recommendedName>
</protein>
<comment type="caution">
    <text evidence="2">The sequence shown here is derived from an EMBL/GenBank/DDBJ whole genome shotgun (WGS) entry which is preliminary data.</text>
</comment>
<reference evidence="3" key="1">
    <citation type="submission" date="2018-08" db="EMBL/GenBank/DDBJ databases">
        <authorList>
            <person name="Kim S.-J."/>
            <person name="Jung G.-Y."/>
        </authorList>
    </citation>
    <scope>NUCLEOTIDE SEQUENCE [LARGE SCALE GENOMIC DNA]</scope>
    <source>
        <strain evidence="3">GY_H</strain>
    </source>
</reference>
<evidence type="ECO:0008006" key="4">
    <source>
        <dbReference type="Google" id="ProtNLM"/>
    </source>
</evidence>
<dbReference type="EMBL" id="QRGO01000001">
    <property type="protein sequence ID" value="RDV03360.1"/>
    <property type="molecule type" value="Genomic_DNA"/>
</dbReference>
<dbReference type="OrthoDB" id="8450475at2"/>
<accession>A0A371B709</accession>
<evidence type="ECO:0000313" key="2">
    <source>
        <dbReference type="EMBL" id="RDV03360.1"/>
    </source>
</evidence>
<organism evidence="2 3">
    <name type="scientific">Undibacter mobilis</name>
    <dbReference type="NCBI Taxonomy" id="2292256"/>
    <lineage>
        <taxon>Bacteria</taxon>
        <taxon>Pseudomonadati</taxon>
        <taxon>Pseudomonadota</taxon>
        <taxon>Alphaproteobacteria</taxon>
        <taxon>Hyphomicrobiales</taxon>
        <taxon>Nitrobacteraceae</taxon>
        <taxon>Undibacter</taxon>
    </lineage>
</organism>
<evidence type="ECO:0000313" key="3">
    <source>
        <dbReference type="Proteomes" id="UP000263993"/>
    </source>
</evidence>
<feature type="region of interest" description="Disordered" evidence="1">
    <location>
        <begin position="69"/>
        <end position="90"/>
    </location>
</feature>
<name>A0A371B709_9BRAD</name>
<dbReference type="PROSITE" id="PS51257">
    <property type="entry name" value="PROKAR_LIPOPROTEIN"/>
    <property type="match status" value="1"/>
</dbReference>
<dbReference type="AlphaFoldDB" id="A0A371B709"/>
<dbReference type="RefSeq" id="WP_115515386.1">
    <property type="nucleotide sequence ID" value="NZ_QRGO01000001.1"/>
</dbReference>
<sequence length="90" mass="9723">MRFVAALVILTSLVGCAQYDEARNANLEAAGRDQVAADDAKCRSSGLQPGSPAYEDCRKRLAEAQARGTRGYQRMLDGMTNDRGGRPFGQ</sequence>
<dbReference type="Proteomes" id="UP000263993">
    <property type="component" value="Unassembled WGS sequence"/>
</dbReference>
<proteinExistence type="predicted"/>
<evidence type="ECO:0000256" key="1">
    <source>
        <dbReference type="SAM" id="MobiDB-lite"/>
    </source>
</evidence>